<dbReference type="VEuPathDB" id="FungiDB:KLMA_70319"/>
<dbReference type="InterPro" id="IPR007175">
    <property type="entry name" value="Rpr2/Snm1/Rpp21"/>
</dbReference>
<dbReference type="GeneID" id="34718071"/>
<evidence type="ECO:0000313" key="5">
    <source>
        <dbReference type="EMBL" id="BAO42168.2"/>
    </source>
</evidence>
<dbReference type="RefSeq" id="XP_022677928.1">
    <property type="nucleotide sequence ID" value="XM_022821580.1"/>
</dbReference>
<keyword evidence="1" id="KW-0819">tRNA processing</keyword>
<dbReference type="Pfam" id="PF04032">
    <property type="entry name" value="Rpr2"/>
    <property type="match status" value="1"/>
</dbReference>
<dbReference type="GO" id="GO:0046872">
    <property type="term" value="F:metal ion binding"/>
    <property type="evidence" value="ECO:0007669"/>
    <property type="project" value="UniProtKB-KW"/>
</dbReference>
<gene>
    <name evidence="5" type="primary">RPR2</name>
    <name evidence="5" type="ORF">KLMA_70320</name>
</gene>
<evidence type="ECO:0000256" key="4">
    <source>
        <dbReference type="ARBA" id="ARBA00038402"/>
    </source>
</evidence>
<dbReference type="PANTHER" id="PTHR14742">
    <property type="entry name" value="RIBONUCLEASE P SUBUNIT P21"/>
    <property type="match status" value="1"/>
</dbReference>
<dbReference type="PANTHER" id="PTHR14742:SF0">
    <property type="entry name" value="RIBONUCLEASE P PROTEIN SUBUNIT P21"/>
    <property type="match status" value="1"/>
</dbReference>
<dbReference type="GO" id="GO:0008033">
    <property type="term" value="P:tRNA processing"/>
    <property type="evidence" value="ECO:0007669"/>
    <property type="project" value="UniProtKB-KW"/>
</dbReference>
<proteinExistence type="inferred from homology"/>
<reference evidence="5 6" key="1">
    <citation type="journal article" date="2015" name="Biotechnol. Biofuels">
        <title>Genetic basis of the highly efficient yeast Kluyveromyces marxianus: complete genome sequence and transcriptome analyses.</title>
        <authorList>
            <person name="Lertwattanasakul N."/>
            <person name="Kosaka T."/>
            <person name="Hosoyama A."/>
            <person name="Suzuki Y."/>
            <person name="Rodrussamee N."/>
            <person name="Matsutani M."/>
            <person name="Murata M."/>
            <person name="Fujimoto N."/>
            <person name="Suprayogi"/>
            <person name="Tsuchikane K."/>
            <person name="Limtong S."/>
            <person name="Fujita N."/>
            <person name="Yamada M."/>
        </authorList>
    </citation>
    <scope>NUCLEOTIDE SEQUENCE [LARGE SCALE GENOMIC DNA]</scope>
    <source>
        <strain evidence="6">DMKU3-1042 / BCC 29191 / NBRC 104275</strain>
    </source>
</reference>
<keyword evidence="3" id="KW-0862">Zinc</keyword>
<dbReference type="AlphaFoldDB" id="W0TGH0"/>
<evidence type="ECO:0000256" key="3">
    <source>
        <dbReference type="ARBA" id="ARBA00022833"/>
    </source>
</evidence>
<dbReference type="GO" id="GO:0005655">
    <property type="term" value="C:nucleolar ribonuclease P complex"/>
    <property type="evidence" value="ECO:0007669"/>
    <property type="project" value="TreeGrafter"/>
</dbReference>
<dbReference type="OrthoDB" id="128536at2759"/>
<dbReference type="Gene3D" id="6.20.50.20">
    <property type="match status" value="1"/>
</dbReference>
<name>W0TGH0_KLUMD</name>
<organism evidence="5 6">
    <name type="scientific">Kluyveromyces marxianus (strain DMKU3-1042 / BCC 29191 / NBRC 104275)</name>
    <name type="common">Yeast</name>
    <name type="synonym">Candida kefyr</name>
    <dbReference type="NCBI Taxonomy" id="1003335"/>
    <lineage>
        <taxon>Eukaryota</taxon>
        <taxon>Fungi</taxon>
        <taxon>Dikarya</taxon>
        <taxon>Ascomycota</taxon>
        <taxon>Saccharomycotina</taxon>
        <taxon>Saccharomycetes</taxon>
        <taxon>Saccharomycetales</taxon>
        <taxon>Saccharomycetaceae</taxon>
        <taxon>Kluyveromyces</taxon>
    </lineage>
</organism>
<dbReference type="EMBL" id="AP012219">
    <property type="protein sequence ID" value="BAO42168.2"/>
    <property type="molecule type" value="Genomic_DNA"/>
</dbReference>
<evidence type="ECO:0000313" key="6">
    <source>
        <dbReference type="Proteomes" id="UP000065495"/>
    </source>
</evidence>
<sequence>MSTNVEINTVDFKVNLSALDVERYGILSLLRMKSLDIDANSLKVTLDEFNVDLGDSEVERRAERDGLRERLEKLLEGFGHSKPALDHFVMGKQEVKESPDVIQVRPPKNVGNKDHFQRLSYLLQVSAFLAEKLKDKDVDEALSRNYIKNMDSIRKKNQLALSPHVKRLTCKKCQRLLMAGRNMEMEITNTSRKGRTKQSKADVLVYRCKCGTVKRFPIGKDPSYKLHVEESDNLIDV</sequence>
<evidence type="ECO:0000256" key="2">
    <source>
        <dbReference type="ARBA" id="ARBA00022723"/>
    </source>
</evidence>
<comment type="similarity">
    <text evidence="4">Belongs to the eukaryotic/archaeal RNase P protein component 4 family.</text>
</comment>
<keyword evidence="2" id="KW-0479">Metal-binding</keyword>
<accession>W0TGH0</accession>
<evidence type="ECO:0000256" key="1">
    <source>
        <dbReference type="ARBA" id="ARBA00022694"/>
    </source>
</evidence>
<protein>
    <submittedName>
        <fullName evidence="5">Ribonuclease P protein subunit RPR2</fullName>
    </submittedName>
</protein>
<dbReference type="Proteomes" id="UP000065495">
    <property type="component" value="Chromosome 7"/>
</dbReference>